<dbReference type="Pfam" id="PF13358">
    <property type="entry name" value="DDE_3"/>
    <property type="match status" value="1"/>
</dbReference>
<name>A0AAD2H272_9AGAR</name>
<dbReference type="InterPro" id="IPR036397">
    <property type="entry name" value="RNaseH_sf"/>
</dbReference>
<evidence type="ECO:0000259" key="1">
    <source>
        <dbReference type="Pfam" id="PF13358"/>
    </source>
</evidence>
<dbReference type="Gene3D" id="3.30.420.10">
    <property type="entry name" value="Ribonuclease H-like superfamily/Ribonuclease H"/>
    <property type="match status" value="1"/>
</dbReference>
<sequence>MVCMGTPVLTPVLTPAHPPAPKWPAAPCTPAGGDLLGTHRATSKGVQQDGASCHTAKSTKQWLERHKIPLFPHPASSPDITPIEPIWHELKKRVRAHNPRPTSFETLKQAILEEWEAMPMEDINKYALHMRERVEAILEANGGHTRY</sequence>
<evidence type="ECO:0000313" key="3">
    <source>
        <dbReference type="Proteomes" id="UP001295794"/>
    </source>
</evidence>
<keyword evidence="3" id="KW-1185">Reference proteome</keyword>
<proteinExistence type="predicted"/>
<reference evidence="2" key="1">
    <citation type="submission" date="2023-11" db="EMBL/GenBank/DDBJ databases">
        <authorList>
            <person name="De Vega J J."/>
            <person name="De Vega J J."/>
        </authorList>
    </citation>
    <scope>NUCLEOTIDE SEQUENCE</scope>
</reference>
<organism evidence="2 3">
    <name type="scientific">Mycena citricolor</name>
    <dbReference type="NCBI Taxonomy" id="2018698"/>
    <lineage>
        <taxon>Eukaryota</taxon>
        <taxon>Fungi</taxon>
        <taxon>Dikarya</taxon>
        <taxon>Basidiomycota</taxon>
        <taxon>Agaricomycotina</taxon>
        <taxon>Agaricomycetes</taxon>
        <taxon>Agaricomycetidae</taxon>
        <taxon>Agaricales</taxon>
        <taxon>Marasmiineae</taxon>
        <taxon>Mycenaceae</taxon>
        <taxon>Mycena</taxon>
    </lineage>
</organism>
<comment type="caution">
    <text evidence="2">The sequence shown here is derived from an EMBL/GenBank/DDBJ whole genome shotgun (WGS) entry which is preliminary data.</text>
</comment>
<feature type="domain" description="Tc1-like transposase DDE" evidence="1">
    <location>
        <begin position="49"/>
        <end position="107"/>
    </location>
</feature>
<gene>
    <name evidence="2" type="ORF">MYCIT1_LOCUS11768</name>
</gene>
<dbReference type="InterPro" id="IPR038717">
    <property type="entry name" value="Tc1-like_DDE_dom"/>
</dbReference>
<accession>A0AAD2H272</accession>
<protein>
    <recommendedName>
        <fullName evidence="1">Tc1-like transposase DDE domain-containing protein</fullName>
    </recommendedName>
</protein>
<evidence type="ECO:0000313" key="2">
    <source>
        <dbReference type="EMBL" id="CAK5268529.1"/>
    </source>
</evidence>
<dbReference type="Proteomes" id="UP001295794">
    <property type="component" value="Unassembled WGS sequence"/>
</dbReference>
<dbReference type="EMBL" id="CAVNYO010000138">
    <property type="protein sequence ID" value="CAK5268529.1"/>
    <property type="molecule type" value="Genomic_DNA"/>
</dbReference>
<dbReference type="GO" id="GO:0003676">
    <property type="term" value="F:nucleic acid binding"/>
    <property type="evidence" value="ECO:0007669"/>
    <property type="project" value="InterPro"/>
</dbReference>
<dbReference type="AlphaFoldDB" id="A0AAD2H272"/>